<dbReference type="Pfam" id="PF14791">
    <property type="entry name" value="DNA_pol_B_thumb"/>
    <property type="match status" value="1"/>
</dbReference>
<keyword evidence="25" id="KW-0540">Nuclease</keyword>
<dbReference type="PANTHER" id="PTHR36928">
    <property type="entry name" value="PHOSPHATASE YCDX-RELATED"/>
    <property type="match status" value="1"/>
</dbReference>
<dbReference type="InterPro" id="IPR002008">
    <property type="entry name" value="DNA_pol_X_beta-like"/>
</dbReference>
<dbReference type="InterPro" id="IPR004013">
    <property type="entry name" value="PHP_dom"/>
</dbReference>
<feature type="domain" description="DNA-directed DNA polymerase X" evidence="24">
    <location>
        <begin position="3"/>
        <end position="320"/>
    </location>
</feature>
<evidence type="ECO:0000256" key="21">
    <source>
        <dbReference type="ARBA" id="ARBA00049244"/>
    </source>
</evidence>
<comment type="function">
    <text evidence="20">Repair polymerase that plays a key role in base-excision repair. During this process, the damaged base is excised by specific DNA glycosylases, the DNA backbone is nicked at the abasic site by an apurinic/apyrimidic (AP) endonuclease, and POLB removes 5'-deoxyribose-phosphate from the preincised AP site acting as a 5'-deoxyribose-phosphate lyase (5'-dRP lyase); through its DNA polymerase activity, it adds one nucleotide to the 3' end of the arising single-nucleotide gap. Conducts 'gap-filling' DNA synthesis in a stepwise distributive fashion rather than in a processive fashion as for other DNA polymerases. It is also able to cleave sugar-phosphate bonds 3' to an intact AP site, acting as an AP lyase.</text>
</comment>
<dbReference type="CDD" id="cd07436">
    <property type="entry name" value="PHP_PolX"/>
    <property type="match status" value="1"/>
</dbReference>
<dbReference type="InterPro" id="IPR016195">
    <property type="entry name" value="Pol/histidinol_Pase-like"/>
</dbReference>
<evidence type="ECO:0000256" key="11">
    <source>
        <dbReference type="ARBA" id="ARBA00022763"/>
    </source>
</evidence>
<evidence type="ECO:0000256" key="1">
    <source>
        <dbReference type="ARBA" id="ARBA00001946"/>
    </source>
</evidence>
<evidence type="ECO:0000256" key="12">
    <source>
        <dbReference type="ARBA" id="ARBA00022843"/>
    </source>
</evidence>
<dbReference type="EMBL" id="CP089984">
    <property type="protein sequence ID" value="WXB11094.1"/>
    <property type="molecule type" value="Genomic_DNA"/>
</dbReference>
<evidence type="ECO:0000256" key="14">
    <source>
        <dbReference type="ARBA" id="ARBA00023053"/>
    </source>
</evidence>
<dbReference type="Pfam" id="PF14716">
    <property type="entry name" value="HHH_8"/>
    <property type="match status" value="1"/>
</dbReference>
<dbReference type="Gene3D" id="3.30.210.10">
    <property type="entry name" value="DNA polymerase, thumb domain"/>
    <property type="match status" value="1"/>
</dbReference>
<keyword evidence="15" id="KW-0234">DNA repair</keyword>
<organism evidence="25 26">
    <name type="scientific">Pendulispora albinea</name>
    <dbReference type="NCBI Taxonomy" id="2741071"/>
    <lineage>
        <taxon>Bacteria</taxon>
        <taxon>Pseudomonadati</taxon>
        <taxon>Myxococcota</taxon>
        <taxon>Myxococcia</taxon>
        <taxon>Myxococcales</taxon>
        <taxon>Sorangiineae</taxon>
        <taxon>Pendulisporaceae</taxon>
        <taxon>Pendulispora</taxon>
    </lineage>
</organism>
<dbReference type="NCBIfam" id="NF006375">
    <property type="entry name" value="PRK08609.1"/>
    <property type="match status" value="1"/>
</dbReference>
<evidence type="ECO:0000313" key="25">
    <source>
        <dbReference type="EMBL" id="WXB11094.1"/>
    </source>
</evidence>
<keyword evidence="6" id="KW-0488">Methylation</keyword>
<evidence type="ECO:0000313" key="26">
    <source>
        <dbReference type="Proteomes" id="UP001370348"/>
    </source>
</evidence>
<dbReference type="InterPro" id="IPR003141">
    <property type="entry name" value="Pol/His_phosphatase_N"/>
</dbReference>
<comment type="catalytic activity">
    <reaction evidence="19">
        <text>a 5'-end 2'-deoxyribose-2'-deoxyribonucleotide-DNA = (2E,4S)-4-hydroxypenten-2-al-5-phosphate + a 5'-end 5'-phospho-2'-deoxyribonucleoside-DNA + H(+)</text>
        <dbReference type="Rhea" id="RHEA:76255"/>
        <dbReference type="Rhea" id="RHEA-COMP:13180"/>
        <dbReference type="Rhea" id="RHEA-COMP:18657"/>
        <dbReference type="ChEBI" id="CHEBI:15378"/>
        <dbReference type="ChEBI" id="CHEBI:136412"/>
        <dbReference type="ChEBI" id="CHEBI:195194"/>
        <dbReference type="ChEBI" id="CHEBI:195195"/>
    </reaction>
</comment>
<keyword evidence="25" id="KW-0269">Exonuclease</keyword>
<protein>
    <recommendedName>
        <fullName evidence="5">DNA polymerase beta</fullName>
        <ecNumber evidence="3">2.7.7.7</ecNumber>
        <ecNumber evidence="4">4.2.99.18</ecNumber>
    </recommendedName>
    <alternativeName>
        <fullName evidence="16">5'-deoxyribose-phosphate lyase</fullName>
    </alternativeName>
    <alternativeName>
        <fullName evidence="17">AP lyase</fullName>
    </alternativeName>
</protein>
<evidence type="ECO:0000256" key="3">
    <source>
        <dbReference type="ARBA" id="ARBA00012417"/>
    </source>
</evidence>
<feature type="domain" description="Helix-hairpin-helix DNA-binding motif class 1" evidence="22">
    <location>
        <begin position="94"/>
        <end position="113"/>
    </location>
</feature>
<evidence type="ECO:0000259" key="24">
    <source>
        <dbReference type="SMART" id="SM00483"/>
    </source>
</evidence>
<feature type="domain" description="Helix-hairpin-helix DNA-binding motif class 1" evidence="22">
    <location>
        <begin position="54"/>
        <end position="73"/>
    </location>
</feature>
<comment type="catalytic activity">
    <reaction evidence="18">
        <text>2'-deoxyribonucleotide-(2'-deoxyribose 5'-phosphate)-2'-deoxyribonucleotide-DNA = a 3'-end 2'-deoxyribonucleotide-(2,3-dehydro-2,3-deoxyribose 5'-phosphate)-DNA + a 5'-end 5'-phospho-2'-deoxyribonucleoside-DNA + H(+)</text>
        <dbReference type="Rhea" id="RHEA:66592"/>
        <dbReference type="Rhea" id="RHEA-COMP:13180"/>
        <dbReference type="Rhea" id="RHEA-COMP:16897"/>
        <dbReference type="Rhea" id="RHEA-COMP:17067"/>
        <dbReference type="ChEBI" id="CHEBI:15378"/>
        <dbReference type="ChEBI" id="CHEBI:136412"/>
        <dbReference type="ChEBI" id="CHEBI:157695"/>
        <dbReference type="ChEBI" id="CHEBI:167181"/>
        <dbReference type="EC" id="4.2.99.18"/>
    </reaction>
</comment>
<dbReference type="InterPro" id="IPR022311">
    <property type="entry name" value="PolX-like"/>
</dbReference>
<dbReference type="InterPro" id="IPR043519">
    <property type="entry name" value="NT_sf"/>
</dbReference>
<evidence type="ECO:0000256" key="10">
    <source>
        <dbReference type="ARBA" id="ARBA00022705"/>
    </source>
</evidence>
<evidence type="ECO:0000256" key="2">
    <source>
        <dbReference type="ARBA" id="ARBA00004496"/>
    </source>
</evidence>
<evidence type="ECO:0000256" key="19">
    <source>
        <dbReference type="ARBA" id="ARBA00044678"/>
    </source>
</evidence>
<dbReference type="InterPro" id="IPR027421">
    <property type="entry name" value="DNA_pol_lamdba_lyase_dom_sf"/>
</dbReference>
<dbReference type="InterPro" id="IPR003583">
    <property type="entry name" value="Hlx-hairpin-Hlx_DNA-bd_motif"/>
</dbReference>
<comment type="cofactor">
    <cofactor evidence="1">
        <name>Mg(2+)</name>
        <dbReference type="ChEBI" id="CHEBI:18420"/>
    </cofactor>
</comment>
<name>A0ABZ2LJG6_9BACT</name>
<keyword evidence="8" id="KW-0808">Transferase</keyword>
<evidence type="ECO:0000256" key="15">
    <source>
        <dbReference type="ARBA" id="ARBA00023204"/>
    </source>
</evidence>
<evidence type="ECO:0000259" key="22">
    <source>
        <dbReference type="SMART" id="SM00278"/>
    </source>
</evidence>
<dbReference type="RefSeq" id="WP_394820709.1">
    <property type="nucleotide sequence ID" value="NZ_CP089984.1"/>
</dbReference>
<gene>
    <name evidence="25" type="primary">polX</name>
    <name evidence="25" type="ORF">LZC94_24825</name>
</gene>
<dbReference type="SUPFAM" id="SSF89550">
    <property type="entry name" value="PHP domain-like"/>
    <property type="match status" value="1"/>
</dbReference>
<feature type="domain" description="Helix-hairpin-helix DNA-binding motif class 1" evidence="22">
    <location>
        <begin position="129"/>
        <end position="148"/>
    </location>
</feature>
<dbReference type="Gene3D" id="3.20.20.140">
    <property type="entry name" value="Metal-dependent hydrolases"/>
    <property type="match status" value="1"/>
</dbReference>
<dbReference type="Pfam" id="PF02811">
    <property type="entry name" value="PHP"/>
    <property type="match status" value="1"/>
</dbReference>
<evidence type="ECO:0000256" key="5">
    <source>
        <dbReference type="ARBA" id="ARBA00020020"/>
    </source>
</evidence>
<dbReference type="CDD" id="cd00141">
    <property type="entry name" value="NT_POLXc"/>
    <property type="match status" value="1"/>
</dbReference>
<feature type="domain" description="Polymerase/histidinol phosphatase N-terminal" evidence="23">
    <location>
        <begin position="342"/>
        <end position="421"/>
    </location>
</feature>
<comment type="subcellular location">
    <subcellularLocation>
        <location evidence="2">Cytoplasm</location>
    </subcellularLocation>
</comment>
<dbReference type="InterPro" id="IPR002054">
    <property type="entry name" value="DNA-dir_DNA_pol_X"/>
</dbReference>
<keyword evidence="11" id="KW-0227">DNA damage</keyword>
<dbReference type="Pfam" id="PF14520">
    <property type="entry name" value="HHH_5"/>
    <property type="match status" value="1"/>
</dbReference>
<dbReference type="InterPro" id="IPR029398">
    <property type="entry name" value="PolB_thumb"/>
</dbReference>
<keyword evidence="14" id="KW-0915">Sodium</keyword>
<dbReference type="InterPro" id="IPR050243">
    <property type="entry name" value="PHP_phosphatase"/>
</dbReference>
<keyword evidence="25" id="KW-0378">Hydrolase</keyword>
<keyword evidence="13" id="KW-0239">DNA-directed DNA polymerase</keyword>
<dbReference type="InterPro" id="IPR037160">
    <property type="entry name" value="DNA_Pol_thumb_sf"/>
</dbReference>
<evidence type="ECO:0000259" key="23">
    <source>
        <dbReference type="SMART" id="SM00481"/>
    </source>
</evidence>
<dbReference type="Gene3D" id="1.10.150.110">
    <property type="entry name" value="DNA polymerase beta, N-terminal domain-like"/>
    <property type="match status" value="1"/>
</dbReference>
<dbReference type="Gene3D" id="1.10.150.20">
    <property type="entry name" value="5' to 3' exonuclease, C-terminal subdomain"/>
    <property type="match status" value="1"/>
</dbReference>
<dbReference type="EC" id="4.2.99.18" evidence="4"/>
<dbReference type="SMART" id="SM00278">
    <property type="entry name" value="HhH1"/>
    <property type="match status" value="3"/>
</dbReference>
<dbReference type="SMART" id="SM00481">
    <property type="entry name" value="POLIIIAc"/>
    <property type="match status" value="1"/>
</dbReference>
<evidence type="ECO:0000256" key="17">
    <source>
        <dbReference type="ARBA" id="ARBA00035726"/>
    </source>
</evidence>
<dbReference type="PANTHER" id="PTHR36928:SF1">
    <property type="entry name" value="PHOSPHATASE YCDX-RELATED"/>
    <property type="match status" value="1"/>
</dbReference>
<sequence length="580" mass="63273">MADTKQDVLDMLQELAELTMIEEGDPQSFRVRAYESAAHAIEAQATDLGKLTVKDLQKIEGIGKSTAEKIRELLDSGKVEKLEALRAKHPPSVVALLRIQGLGPKAVKRLRAELDVQSIDDLRAALTAQKLRALKGFGEKSEQKLAESLARLDQQGTVGRTPISVALPLANKIVERMLNLPGVTHASYCGSLRRFSETVGDIDIVVAGGDVNTVMETFATMNVVERVLVRGDSKTSVVTRRGTQVDLRVVAAHQLGAARMYFTGSKGHNIKLRQRALTRGWTLNEYALSEIDGGKVVASETEEQIYAALGLRYIPPMLREDAGEIEAAEHGTLPRSIGPVIGDFHVHTSVSGDGRSSLEDVVATAKARGYRVLALTDHAEGTLSGVGRETMLEQRAKIRALQASLGDSLLLLHGVELNIGPKGELDYDLEFRKGFDFCLASVHDNFELDRAAQTHRIVTAMQDPAVRMIGHLSARMIGGRPPIELDLDAILEAAEATGTALEVNGALPRLDMSVEALRRARSRNITFVLTSDAHHEGELERVQYAALNAERAWLEPERIINTGTAERLIAWTREKVAARA</sequence>
<dbReference type="SUPFAM" id="SSF81301">
    <property type="entry name" value="Nucleotidyltransferase"/>
    <property type="match status" value="1"/>
</dbReference>
<dbReference type="PIRSF" id="PIRSF005047">
    <property type="entry name" value="UCP005047_YshC"/>
    <property type="match status" value="1"/>
</dbReference>
<comment type="catalytic activity">
    <reaction evidence="21">
        <text>DNA(n) + a 2'-deoxyribonucleoside 5'-triphosphate = DNA(n+1) + diphosphate</text>
        <dbReference type="Rhea" id="RHEA:22508"/>
        <dbReference type="Rhea" id="RHEA-COMP:17339"/>
        <dbReference type="Rhea" id="RHEA-COMP:17340"/>
        <dbReference type="ChEBI" id="CHEBI:33019"/>
        <dbReference type="ChEBI" id="CHEBI:61560"/>
        <dbReference type="ChEBI" id="CHEBI:173112"/>
        <dbReference type="EC" id="2.7.7.7"/>
    </reaction>
</comment>
<dbReference type="Gene3D" id="3.30.460.10">
    <property type="entry name" value="Beta Polymerase, domain 2"/>
    <property type="match status" value="1"/>
</dbReference>
<evidence type="ECO:0000256" key="13">
    <source>
        <dbReference type="ARBA" id="ARBA00022932"/>
    </source>
</evidence>
<dbReference type="GO" id="GO:0004527">
    <property type="term" value="F:exonuclease activity"/>
    <property type="evidence" value="ECO:0007669"/>
    <property type="project" value="UniProtKB-KW"/>
</dbReference>
<dbReference type="SMART" id="SM00483">
    <property type="entry name" value="POLXc"/>
    <property type="match status" value="1"/>
</dbReference>
<reference evidence="25 26" key="1">
    <citation type="submission" date="2021-12" db="EMBL/GenBank/DDBJ databases">
        <title>Discovery of the Pendulisporaceae a myxobacterial family with distinct sporulation behavior and unique specialized metabolism.</title>
        <authorList>
            <person name="Garcia R."/>
            <person name="Popoff A."/>
            <person name="Bader C.D."/>
            <person name="Loehr J."/>
            <person name="Walesch S."/>
            <person name="Walt C."/>
            <person name="Boldt J."/>
            <person name="Bunk B."/>
            <person name="Haeckl F.J.F.P.J."/>
            <person name="Gunesch A.P."/>
            <person name="Birkelbach J."/>
            <person name="Nuebel U."/>
            <person name="Pietschmann T."/>
            <person name="Bach T."/>
            <person name="Mueller R."/>
        </authorList>
    </citation>
    <scope>NUCLEOTIDE SEQUENCE [LARGE SCALE GENOMIC DNA]</scope>
    <source>
        <strain evidence="25 26">MSr11954</strain>
    </source>
</reference>
<dbReference type="Proteomes" id="UP001370348">
    <property type="component" value="Chromosome"/>
</dbReference>
<keyword evidence="9" id="KW-0548">Nucleotidyltransferase</keyword>
<keyword evidence="12" id="KW-0832">Ubl conjugation</keyword>
<evidence type="ECO:0000256" key="20">
    <source>
        <dbReference type="ARBA" id="ARBA00045548"/>
    </source>
</evidence>
<keyword evidence="7" id="KW-0237">DNA synthesis</keyword>
<dbReference type="PRINTS" id="PR00870">
    <property type="entry name" value="DNAPOLXBETA"/>
</dbReference>
<dbReference type="SUPFAM" id="SSF47802">
    <property type="entry name" value="DNA polymerase beta, N-terminal domain-like"/>
    <property type="match status" value="1"/>
</dbReference>
<evidence type="ECO:0000256" key="7">
    <source>
        <dbReference type="ARBA" id="ARBA00022634"/>
    </source>
</evidence>
<dbReference type="EC" id="2.7.7.7" evidence="3"/>
<evidence type="ECO:0000256" key="16">
    <source>
        <dbReference type="ARBA" id="ARBA00035717"/>
    </source>
</evidence>
<proteinExistence type="predicted"/>
<evidence type="ECO:0000256" key="9">
    <source>
        <dbReference type="ARBA" id="ARBA00022695"/>
    </source>
</evidence>
<evidence type="ECO:0000256" key="8">
    <source>
        <dbReference type="ARBA" id="ARBA00022679"/>
    </source>
</evidence>
<keyword evidence="26" id="KW-1185">Reference proteome</keyword>
<evidence type="ECO:0000256" key="18">
    <source>
        <dbReference type="ARBA" id="ARBA00044632"/>
    </source>
</evidence>
<evidence type="ECO:0000256" key="4">
    <source>
        <dbReference type="ARBA" id="ARBA00012720"/>
    </source>
</evidence>
<accession>A0ABZ2LJG6</accession>
<dbReference type="InterPro" id="IPR047967">
    <property type="entry name" value="PolX_PHP"/>
</dbReference>
<keyword evidence="10" id="KW-0235">DNA replication</keyword>
<evidence type="ECO:0000256" key="6">
    <source>
        <dbReference type="ARBA" id="ARBA00022481"/>
    </source>
</evidence>
<dbReference type="InterPro" id="IPR010996">
    <property type="entry name" value="HHH_MUS81"/>
</dbReference>